<evidence type="ECO:0000313" key="8">
    <source>
        <dbReference type="Proteomes" id="UP000001554"/>
    </source>
</evidence>
<evidence type="ECO:0000256" key="5">
    <source>
        <dbReference type="ARBA" id="ARBA00053354"/>
    </source>
</evidence>
<evidence type="ECO:0000256" key="4">
    <source>
        <dbReference type="ARBA" id="ARBA00023204"/>
    </source>
</evidence>
<dbReference type="FunFam" id="3.30.390.80:FF:000001">
    <property type="entry name" value="DNA repair protein RAD52 homolog"/>
    <property type="match status" value="1"/>
</dbReference>
<keyword evidence="4" id="KW-0234">DNA repair</keyword>
<dbReference type="GO" id="GO:0000724">
    <property type="term" value="P:double-strand break repair via homologous recombination"/>
    <property type="evidence" value="ECO:0000318"/>
    <property type="project" value="GO_Central"/>
</dbReference>
<dbReference type="KEGG" id="bfo:118409274"/>
<evidence type="ECO:0000256" key="1">
    <source>
        <dbReference type="ARBA" id="ARBA00006638"/>
    </source>
</evidence>
<evidence type="ECO:0000256" key="6">
    <source>
        <dbReference type="ARBA" id="ARBA00073403"/>
    </source>
</evidence>
<feature type="compositionally biased region" description="Polar residues" evidence="7">
    <location>
        <begin position="350"/>
        <end position="363"/>
    </location>
</feature>
<dbReference type="GO" id="GO:0006312">
    <property type="term" value="P:mitotic recombination"/>
    <property type="evidence" value="ECO:0000318"/>
    <property type="project" value="GO_Central"/>
</dbReference>
<dbReference type="OrthoDB" id="206565at2759"/>
<reference evidence="8" key="1">
    <citation type="journal article" date="2020" name="Nat. Ecol. Evol.">
        <title>Deeply conserved synteny resolves early events in vertebrate evolution.</title>
        <authorList>
            <person name="Simakov O."/>
            <person name="Marletaz F."/>
            <person name="Yue J.X."/>
            <person name="O'Connell B."/>
            <person name="Jenkins J."/>
            <person name="Brandt A."/>
            <person name="Calef R."/>
            <person name="Tung C.H."/>
            <person name="Huang T.K."/>
            <person name="Schmutz J."/>
            <person name="Satoh N."/>
            <person name="Yu J.K."/>
            <person name="Putnam N.H."/>
            <person name="Green R.E."/>
            <person name="Rokhsar D.S."/>
        </authorList>
    </citation>
    <scope>NUCLEOTIDE SEQUENCE [LARGE SCALE GENOMIC DNA]</scope>
    <source>
        <strain evidence="8">S238N-H82</strain>
    </source>
</reference>
<feature type="region of interest" description="Disordered" evidence="7">
    <location>
        <begin position="277"/>
        <end position="493"/>
    </location>
</feature>
<evidence type="ECO:0000313" key="9">
    <source>
        <dbReference type="RefSeq" id="XP_035666061.1"/>
    </source>
</evidence>
<feature type="compositionally biased region" description="Basic residues" evidence="7">
    <location>
        <begin position="576"/>
        <end position="585"/>
    </location>
</feature>
<dbReference type="PANTHER" id="PTHR12132:SF1">
    <property type="entry name" value="DNA REPAIR PROTEIN RAD52 HOMOLOG"/>
    <property type="match status" value="1"/>
</dbReference>
<dbReference type="Gene3D" id="3.30.390.80">
    <property type="entry name" value="DNA repair protein Rad52/59/22"/>
    <property type="match status" value="1"/>
</dbReference>
<gene>
    <name evidence="9" type="primary">LOC118409274</name>
</gene>
<dbReference type="InterPro" id="IPR042525">
    <property type="entry name" value="Rad52_Rad59_Rad22_sf"/>
</dbReference>
<sequence length="585" mass="62542">MNEQERLGLHHAKQTYFGNMMFTQEEHSAIQAALRQRLGREFISQRPGPGNQKLTYIEGHKAVALANEVFGYDGWSVSVLVNTIDFVDERAGRYTVGAHSIVRVMLKNGASQEDVGYGAAENVRSKTAAVEKARKEAVTDGMKRALRRFGNALGNCLSDKEYLNAAMKTTKPAKTTYNENDLKHETVDQDISNARKASLPSPTQGLPFPTPQGRPLPQAYSTPVHTAMPPPWEGNGTILSEASDSRSRQIRRNPANSRSASCGACIVPSMGAGPVTSTVANTSTGASTSSGPSSVPNTSKGLISNSDPSKDVIPTTSRGPKTNPNISAASSTNTVPKSKTSIGPQKGIGPNTSMGPNTSNGPDTSRGPGTSKGPNTSRGANTSMGSDTSIRPSTSGGSDVIPTSGHGHKKGVSPGKKRRASPRRAAQIDKTSLDDSDEAARLRKYRQWQKQQEFRQQLARRHLKQDDLPRATTSPQGADGASAGTSGNGVELEGFEEGMDDSLLANVAENEFWSEDENGADVTPTGVMTRSRTPRKHGGQGGSATLQLRQEVQGQRQPVVSRECQQGWSAQNRQPTVKKRRIDSS</sequence>
<comment type="function">
    <text evidence="5">Involved in double-stranded break repair. Plays a central role in genetic recombination and DNA repair by promoting the annealing of complementary single-stranded DNA and by stimulation of the RAD51 recombinase.</text>
</comment>
<keyword evidence="3" id="KW-0233">DNA recombination</keyword>
<keyword evidence="2" id="KW-0227">DNA damage</keyword>
<dbReference type="GO" id="GO:0045002">
    <property type="term" value="P:double-strand break repair via single-strand annealing"/>
    <property type="evidence" value="ECO:0000318"/>
    <property type="project" value="GO_Central"/>
</dbReference>
<dbReference type="Proteomes" id="UP000001554">
    <property type="component" value="Chromosome 2"/>
</dbReference>
<dbReference type="RefSeq" id="XP_035666061.1">
    <property type="nucleotide sequence ID" value="XM_035810168.1"/>
</dbReference>
<dbReference type="GeneID" id="118409274"/>
<feature type="compositionally biased region" description="Low complexity" evidence="7">
    <location>
        <begin position="277"/>
        <end position="299"/>
    </location>
</feature>
<keyword evidence="8" id="KW-1185">Reference proteome</keyword>
<name>A0A9J7HV11_BRAFL</name>
<dbReference type="PANTHER" id="PTHR12132">
    <property type="entry name" value="DNA REPAIR AND RECOMBINATION PROTEIN RAD52, RAD59"/>
    <property type="match status" value="1"/>
</dbReference>
<organism evidence="8 9">
    <name type="scientific">Branchiostoma floridae</name>
    <name type="common">Florida lancelet</name>
    <name type="synonym">Amphioxus</name>
    <dbReference type="NCBI Taxonomy" id="7739"/>
    <lineage>
        <taxon>Eukaryota</taxon>
        <taxon>Metazoa</taxon>
        <taxon>Chordata</taxon>
        <taxon>Cephalochordata</taxon>
        <taxon>Leptocardii</taxon>
        <taxon>Amphioxiformes</taxon>
        <taxon>Branchiostomatidae</taxon>
        <taxon>Branchiostoma</taxon>
    </lineage>
</organism>
<dbReference type="GO" id="GO:0010792">
    <property type="term" value="P:DNA double-strand break processing involved in repair via single-strand annealing"/>
    <property type="evidence" value="ECO:0007669"/>
    <property type="project" value="UniProtKB-ARBA"/>
</dbReference>
<feature type="compositionally biased region" description="Low complexity" evidence="7">
    <location>
        <begin position="448"/>
        <end position="457"/>
    </location>
</feature>
<evidence type="ECO:0000256" key="7">
    <source>
        <dbReference type="SAM" id="MobiDB-lite"/>
    </source>
</evidence>
<feature type="compositionally biased region" description="Polar residues" evidence="7">
    <location>
        <begin position="372"/>
        <end position="397"/>
    </location>
</feature>
<feature type="compositionally biased region" description="Polar residues" evidence="7">
    <location>
        <begin position="314"/>
        <end position="343"/>
    </location>
</feature>
<feature type="compositionally biased region" description="Polar residues" evidence="7">
    <location>
        <begin position="543"/>
        <end position="575"/>
    </location>
</feature>
<feature type="compositionally biased region" description="Basic residues" evidence="7">
    <location>
        <begin position="406"/>
        <end position="422"/>
    </location>
</feature>
<reference evidence="9" key="2">
    <citation type="submission" date="2025-08" db="UniProtKB">
        <authorList>
            <consortium name="RefSeq"/>
        </authorList>
    </citation>
    <scope>IDENTIFICATION</scope>
    <source>
        <strain evidence="9">S238N-H82</strain>
        <tissue evidence="9">Testes</tissue>
    </source>
</reference>
<comment type="similarity">
    <text evidence="1">Belongs to the RAD52 family.</text>
</comment>
<evidence type="ECO:0000256" key="3">
    <source>
        <dbReference type="ARBA" id="ARBA00023172"/>
    </source>
</evidence>
<dbReference type="SUPFAM" id="SSF54768">
    <property type="entry name" value="dsRNA-binding domain-like"/>
    <property type="match status" value="1"/>
</dbReference>
<dbReference type="AlphaFoldDB" id="A0A9J7HV11"/>
<feature type="region of interest" description="Disordered" evidence="7">
    <location>
        <begin position="511"/>
        <end position="585"/>
    </location>
</feature>
<protein>
    <recommendedName>
        <fullName evidence="6">DNA repair protein RAD52 homolog</fullName>
    </recommendedName>
</protein>
<dbReference type="GO" id="GO:0005634">
    <property type="term" value="C:nucleus"/>
    <property type="evidence" value="ECO:0000318"/>
    <property type="project" value="GO_Central"/>
</dbReference>
<evidence type="ECO:0000256" key="2">
    <source>
        <dbReference type="ARBA" id="ARBA00022763"/>
    </source>
</evidence>
<dbReference type="InterPro" id="IPR041247">
    <property type="entry name" value="Rad52_fam"/>
</dbReference>
<feature type="region of interest" description="Disordered" evidence="7">
    <location>
        <begin position="228"/>
        <end position="262"/>
    </location>
</feature>
<feature type="region of interest" description="Disordered" evidence="7">
    <location>
        <begin position="195"/>
        <end position="216"/>
    </location>
</feature>
<proteinExistence type="inferred from homology"/>
<dbReference type="Pfam" id="PF04098">
    <property type="entry name" value="Rad52_Rad22"/>
    <property type="match status" value="1"/>
</dbReference>
<accession>A0A9J7HV11</accession>
<dbReference type="InterPro" id="IPR007232">
    <property type="entry name" value="Rad52_Rad59_Rad22"/>
</dbReference>
<dbReference type="OMA" id="NEFWSED"/>